<accession>A0A2P2KR16</accession>
<dbReference type="EMBL" id="GGEC01027675">
    <property type="protein sequence ID" value="MBX08159.1"/>
    <property type="molecule type" value="Transcribed_RNA"/>
</dbReference>
<reference evidence="2" key="1">
    <citation type="submission" date="2018-02" db="EMBL/GenBank/DDBJ databases">
        <title>Rhizophora mucronata_Transcriptome.</title>
        <authorList>
            <person name="Meera S.P."/>
            <person name="Sreeshan A."/>
            <person name="Augustine A."/>
        </authorList>
    </citation>
    <scope>NUCLEOTIDE SEQUENCE</scope>
    <source>
        <tissue evidence="2">Leaf</tissue>
    </source>
</reference>
<feature type="signal peptide" evidence="1">
    <location>
        <begin position="1"/>
        <end position="16"/>
    </location>
</feature>
<keyword evidence="1" id="KW-0732">Signal</keyword>
<sequence>MPFLLLFLISFYKVYPFDYIHTKFYYLNRVYRLFFQH</sequence>
<evidence type="ECO:0000313" key="2">
    <source>
        <dbReference type="EMBL" id="MBX08159.1"/>
    </source>
</evidence>
<protein>
    <submittedName>
        <fullName evidence="2">Uncharacterized protein</fullName>
    </submittedName>
</protein>
<name>A0A2P2KR16_RHIMU</name>
<dbReference type="AlphaFoldDB" id="A0A2P2KR16"/>
<organism evidence="2">
    <name type="scientific">Rhizophora mucronata</name>
    <name type="common">Asiatic mangrove</name>
    <dbReference type="NCBI Taxonomy" id="61149"/>
    <lineage>
        <taxon>Eukaryota</taxon>
        <taxon>Viridiplantae</taxon>
        <taxon>Streptophyta</taxon>
        <taxon>Embryophyta</taxon>
        <taxon>Tracheophyta</taxon>
        <taxon>Spermatophyta</taxon>
        <taxon>Magnoliopsida</taxon>
        <taxon>eudicotyledons</taxon>
        <taxon>Gunneridae</taxon>
        <taxon>Pentapetalae</taxon>
        <taxon>rosids</taxon>
        <taxon>fabids</taxon>
        <taxon>Malpighiales</taxon>
        <taxon>Rhizophoraceae</taxon>
        <taxon>Rhizophora</taxon>
    </lineage>
</organism>
<feature type="chain" id="PRO_5015194962" evidence="1">
    <location>
        <begin position="17"/>
        <end position="37"/>
    </location>
</feature>
<evidence type="ECO:0000256" key="1">
    <source>
        <dbReference type="SAM" id="SignalP"/>
    </source>
</evidence>
<proteinExistence type="predicted"/>